<reference evidence="2" key="1">
    <citation type="submission" date="2020-12" db="EMBL/GenBank/DDBJ databases">
        <title>Bacterial taxonomy.</title>
        <authorList>
            <person name="Pan X."/>
        </authorList>
    </citation>
    <scope>NUCLEOTIDE SEQUENCE</scope>
    <source>
        <strain evidence="2">B2012</strain>
    </source>
</reference>
<proteinExistence type="predicted"/>
<keyword evidence="3" id="KW-1185">Reference proteome</keyword>
<dbReference type="Gene3D" id="2.30.110.10">
    <property type="entry name" value="Electron Transport, Fmn-binding Protein, Chain A"/>
    <property type="match status" value="1"/>
</dbReference>
<feature type="domain" description="Pyridoxamine 5'-phosphate oxidase N-terminal" evidence="1">
    <location>
        <begin position="30"/>
        <end position="150"/>
    </location>
</feature>
<evidence type="ECO:0000259" key="1">
    <source>
        <dbReference type="Pfam" id="PF01243"/>
    </source>
</evidence>
<gene>
    <name evidence="2" type="ORF">JCR33_10065</name>
</gene>
<dbReference type="EMBL" id="JAEKJA010000007">
    <property type="protein sequence ID" value="MBJ3776033.1"/>
    <property type="molecule type" value="Genomic_DNA"/>
</dbReference>
<protein>
    <submittedName>
        <fullName evidence="2">Pyridoxamine 5'-phosphate oxidase family protein</fullName>
    </submittedName>
</protein>
<name>A0A934IP80_9HYPH</name>
<dbReference type="Pfam" id="PF01243">
    <property type="entry name" value="PNPOx_N"/>
    <property type="match status" value="1"/>
</dbReference>
<comment type="caution">
    <text evidence="2">The sequence shown here is derived from an EMBL/GenBank/DDBJ whole genome shotgun (WGS) entry which is preliminary data.</text>
</comment>
<dbReference type="NCBIfam" id="TIGR04025">
    <property type="entry name" value="PPOX_FMN_DR2398"/>
    <property type="match status" value="1"/>
</dbReference>
<evidence type="ECO:0000313" key="2">
    <source>
        <dbReference type="EMBL" id="MBJ3776033.1"/>
    </source>
</evidence>
<dbReference type="PANTHER" id="PTHR42815:SF2">
    <property type="entry name" value="FAD-BINDING, PUTATIVE (AFU_ORTHOLOGUE AFUA_6G07600)-RELATED"/>
    <property type="match status" value="1"/>
</dbReference>
<dbReference type="PANTHER" id="PTHR42815">
    <property type="entry name" value="FAD-BINDING, PUTATIVE (AFU_ORTHOLOGUE AFUA_6G07600)-RELATED"/>
    <property type="match status" value="1"/>
</dbReference>
<dbReference type="InterPro" id="IPR012349">
    <property type="entry name" value="Split_barrel_FMN-bd"/>
</dbReference>
<dbReference type="InterPro" id="IPR011576">
    <property type="entry name" value="Pyridox_Oxase_N"/>
</dbReference>
<accession>A0A934IP80</accession>
<evidence type="ECO:0000313" key="3">
    <source>
        <dbReference type="Proteomes" id="UP000609531"/>
    </source>
</evidence>
<dbReference type="InterPro" id="IPR024029">
    <property type="entry name" value="Pyridox_Oxase_FMN-dep"/>
</dbReference>
<dbReference type="Proteomes" id="UP000609531">
    <property type="component" value="Unassembled WGS sequence"/>
</dbReference>
<dbReference type="RefSeq" id="WP_198881921.1">
    <property type="nucleotide sequence ID" value="NZ_JAEKJA010000007.1"/>
</dbReference>
<sequence>MPKFICTEAELLAHYGTPKPPSLVKVAPTITPHYRAWIEASPFFAFASVGPEGLDCSPRGDEGSAVTIVDERTLAIPDRRGNDRIDTLRNIVRDPRVALMFLIPGSGTVLRVNGEAAITADNDVLERYAVHGKAPRTVVFVTVREVYFQCARAVNRAKLWEGGHADLASLPSVGAILEELSQATIDGDTYDAEWPGRAANSMW</sequence>
<dbReference type="AlphaFoldDB" id="A0A934IP80"/>
<organism evidence="2 3">
    <name type="scientific">Acuticoccus mangrovi</name>
    <dbReference type="NCBI Taxonomy" id="2796142"/>
    <lineage>
        <taxon>Bacteria</taxon>
        <taxon>Pseudomonadati</taxon>
        <taxon>Pseudomonadota</taxon>
        <taxon>Alphaproteobacteria</taxon>
        <taxon>Hyphomicrobiales</taxon>
        <taxon>Amorphaceae</taxon>
        <taxon>Acuticoccus</taxon>
    </lineage>
</organism>
<dbReference type="SUPFAM" id="SSF50475">
    <property type="entry name" value="FMN-binding split barrel"/>
    <property type="match status" value="1"/>
</dbReference>